<evidence type="ECO:0000256" key="1">
    <source>
        <dbReference type="ARBA" id="ARBA00004651"/>
    </source>
</evidence>
<dbReference type="InterPro" id="IPR020846">
    <property type="entry name" value="MFS_dom"/>
</dbReference>
<feature type="transmembrane region" description="Helical" evidence="5">
    <location>
        <begin position="280"/>
        <end position="301"/>
    </location>
</feature>
<evidence type="ECO:0000256" key="4">
    <source>
        <dbReference type="ARBA" id="ARBA00023136"/>
    </source>
</evidence>
<gene>
    <name evidence="7" type="ORF">HNR67_000322</name>
</gene>
<feature type="domain" description="Major facilitator superfamily (MFS) profile" evidence="6">
    <location>
        <begin position="8"/>
        <end position="394"/>
    </location>
</feature>
<dbReference type="SUPFAM" id="SSF103473">
    <property type="entry name" value="MFS general substrate transporter"/>
    <property type="match status" value="1"/>
</dbReference>
<feature type="transmembrane region" description="Helical" evidence="5">
    <location>
        <begin position="169"/>
        <end position="189"/>
    </location>
</feature>
<dbReference type="InterPro" id="IPR011701">
    <property type="entry name" value="MFS"/>
</dbReference>
<feature type="transmembrane region" description="Helical" evidence="5">
    <location>
        <begin position="79"/>
        <end position="97"/>
    </location>
</feature>
<feature type="transmembrane region" description="Helical" evidence="5">
    <location>
        <begin position="372"/>
        <end position="390"/>
    </location>
</feature>
<keyword evidence="2 5" id="KW-0812">Transmembrane</keyword>
<dbReference type="RefSeq" id="WP_185000222.1">
    <property type="nucleotide sequence ID" value="NZ_BAAAUI010000011.1"/>
</dbReference>
<dbReference type="GO" id="GO:0022857">
    <property type="term" value="F:transmembrane transporter activity"/>
    <property type="evidence" value="ECO:0007669"/>
    <property type="project" value="InterPro"/>
</dbReference>
<evidence type="ECO:0000313" key="8">
    <source>
        <dbReference type="Proteomes" id="UP000533598"/>
    </source>
</evidence>
<accession>A0A7W7C496</accession>
<dbReference type="Pfam" id="PF07690">
    <property type="entry name" value="MFS_1"/>
    <property type="match status" value="1"/>
</dbReference>
<feature type="transmembrane region" description="Helical" evidence="5">
    <location>
        <begin position="103"/>
        <end position="123"/>
    </location>
</feature>
<sequence length="414" mass="42241">MLRPYRQLLAVPHLASLLVWSVLARLHGTGTSIALTFLVVAWTDSYALAGLVMGALTVGNGASGPWRGRMADRTSAPRLIVISALCYFAGLVVLVALPASVWYAAPVIAFLTGLSTPPATQVVRGAFTRIENAQARTAAYGAEATLFELTFMLGPVLTAFAVGVLGPRWALGLVAVVALVANLAFAVVLRRAGMDKPVPRPVLPAGTRRRSVLATPGLALALAASLFLVMAFTMVDLAIVALGRELNMPTVAGALIAVWAVGSLAGGLIAGGLPGQPRPALRMALVGVGMAALIPVLPPVLDPTSPVLIGLILAIGGLAIAPTISAGNQRIGDLAPPDRAAEAVGWLASFTTTGGALAAPLAGWLLDRFGPAAAAAGGAVVMVFATALMARSVTVVRRTAPAADQREPQVPKAV</sequence>
<feature type="transmembrane region" description="Helical" evidence="5">
    <location>
        <begin position="344"/>
        <end position="366"/>
    </location>
</feature>
<dbReference type="PROSITE" id="PS50850">
    <property type="entry name" value="MFS"/>
    <property type="match status" value="1"/>
</dbReference>
<comment type="caution">
    <text evidence="7">The sequence shown here is derived from an EMBL/GenBank/DDBJ whole genome shotgun (WGS) entry which is preliminary data.</text>
</comment>
<reference evidence="7 8" key="1">
    <citation type="submission" date="2020-08" db="EMBL/GenBank/DDBJ databases">
        <title>Sequencing the genomes of 1000 actinobacteria strains.</title>
        <authorList>
            <person name="Klenk H.-P."/>
        </authorList>
    </citation>
    <scope>NUCLEOTIDE SEQUENCE [LARGE SCALE GENOMIC DNA]</scope>
    <source>
        <strain evidence="7 8">DSM 44230</strain>
    </source>
</reference>
<evidence type="ECO:0000256" key="2">
    <source>
        <dbReference type="ARBA" id="ARBA00022692"/>
    </source>
</evidence>
<dbReference type="Gene3D" id="1.20.1250.20">
    <property type="entry name" value="MFS general substrate transporter like domains"/>
    <property type="match status" value="1"/>
</dbReference>
<dbReference type="AlphaFoldDB" id="A0A7W7C496"/>
<evidence type="ECO:0000259" key="6">
    <source>
        <dbReference type="PROSITE" id="PS50850"/>
    </source>
</evidence>
<feature type="transmembrane region" description="Helical" evidence="5">
    <location>
        <begin position="144"/>
        <end position="163"/>
    </location>
</feature>
<evidence type="ECO:0000313" key="7">
    <source>
        <dbReference type="EMBL" id="MBB4674204.1"/>
    </source>
</evidence>
<feature type="transmembrane region" description="Helical" evidence="5">
    <location>
        <begin position="307"/>
        <end position="324"/>
    </location>
</feature>
<dbReference type="EMBL" id="JACHMH010000001">
    <property type="protein sequence ID" value="MBB4674204.1"/>
    <property type="molecule type" value="Genomic_DNA"/>
</dbReference>
<organism evidence="7 8">
    <name type="scientific">Crossiella cryophila</name>
    <dbReference type="NCBI Taxonomy" id="43355"/>
    <lineage>
        <taxon>Bacteria</taxon>
        <taxon>Bacillati</taxon>
        <taxon>Actinomycetota</taxon>
        <taxon>Actinomycetes</taxon>
        <taxon>Pseudonocardiales</taxon>
        <taxon>Pseudonocardiaceae</taxon>
        <taxon>Crossiella</taxon>
    </lineage>
</organism>
<dbReference type="PANTHER" id="PTHR23542:SF1">
    <property type="entry name" value="MAJOR FACILITATOR SUPERFAMILY (MFS) PROFILE DOMAIN-CONTAINING PROTEIN"/>
    <property type="match status" value="1"/>
</dbReference>
<feature type="transmembrane region" description="Helical" evidence="5">
    <location>
        <begin position="218"/>
        <end position="242"/>
    </location>
</feature>
<feature type="transmembrane region" description="Helical" evidence="5">
    <location>
        <begin position="34"/>
        <end position="58"/>
    </location>
</feature>
<dbReference type="GO" id="GO:0005886">
    <property type="term" value="C:plasma membrane"/>
    <property type="evidence" value="ECO:0007669"/>
    <property type="project" value="UniProtKB-SubCell"/>
</dbReference>
<comment type="subcellular location">
    <subcellularLocation>
        <location evidence="1">Cell membrane</location>
        <topology evidence="1">Multi-pass membrane protein</topology>
    </subcellularLocation>
</comment>
<protein>
    <submittedName>
        <fullName evidence="7">MFS family permease</fullName>
    </submittedName>
</protein>
<dbReference type="PANTHER" id="PTHR23542">
    <property type="match status" value="1"/>
</dbReference>
<keyword evidence="3 5" id="KW-1133">Transmembrane helix</keyword>
<name>A0A7W7C496_9PSEU</name>
<proteinExistence type="predicted"/>
<dbReference type="Proteomes" id="UP000533598">
    <property type="component" value="Unassembled WGS sequence"/>
</dbReference>
<dbReference type="InterPro" id="IPR036259">
    <property type="entry name" value="MFS_trans_sf"/>
</dbReference>
<keyword evidence="8" id="KW-1185">Reference proteome</keyword>
<evidence type="ECO:0000256" key="5">
    <source>
        <dbReference type="SAM" id="Phobius"/>
    </source>
</evidence>
<feature type="transmembrane region" description="Helical" evidence="5">
    <location>
        <begin position="254"/>
        <end position="273"/>
    </location>
</feature>
<keyword evidence="4 5" id="KW-0472">Membrane</keyword>
<evidence type="ECO:0000256" key="3">
    <source>
        <dbReference type="ARBA" id="ARBA00022989"/>
    </source>
</evidence>